<sequence>MYLYLSGTNIFCTTVYCVHWLRTLALCDQWAEEQLLVSREMIWVVDFFIHKSQQWVS</sequence>
<proteinExistence type="predicted"/>
<accession>A0A9P7J6Q1</accession>
<dbReference type="RefSeq" id="XP_041187185.1">
    <property type="nucleotide sequence ID" value="XM_041331779.1"/>
</dbReference>
<organism evidence="1 2">
    <name type="scientific">Suillus subaureus</name>
    <dbReference type="NCBI Taxonomy" id="48587"/>
    <lineage>
        <taxon>Eukaryota</taxon>
        <taxon>Fungi</taxon>
        <taxon>Dikarya</taxon>
        <taxon>Basidiomycota</taxon>
        <taxon>Agaricomycotina</taxon>
        <taxon>Agaricomycetes</taxon>
        <taxon>Agaricomycetidae</taxon>
        <taxon>Boletales</taxon>
        <taxon>Suillineae</taxon>
        <taxon>Suillaceae</taxon>
        <taxon>Suillus</taxon>
    </lineage>
</organism>
<dbReference type="AlphaFoldDB" id="A0A9P7J6Q1"/>
<evidence type="ECO:0000313" key="1">
    <source>
        <dbReference type="EMBL" id="KAG1805326.1"/>
    </source>
</evidence>
<evidence type="ECO:0000313" key="2">
    <source>
        <dbReference type="Proteomes" id="UP000807769"/>
    </source>
</evidence>
<dbReference type="EMBL" id="JABBWG010000054">
    <property type="protein sequence ID" value="KAG1805326.1"/>
    <property type="molecule type" value="Genomic_DNA"/>
</dbReference>
<name>A0A9P7J6Q1_9AGAM</name>
<dbReference type="GeneID" id="64625796"/>
<dbReference type="Proteomes" id="UP000807769">
    <property type="component" value="Unassembled WGS sequence"/>
</dbReference>
<protein>
    <submittedName>
        <fullName evidence="1">Uncharacterized protein</fullName>
    </submittedName>
</protein>
<gene>
    <name evidence="1" type="ORF">BJ212DRAFT_1283782</name>
</gene>
<keyword evidence="2" id="KW-1185">Reference proteome</keyword>
<dbReference type="OrthoDB" id="3265433at2759"/>
<reference evidence="1" key="1">
    <citation type="journal article" date="2020" name="New Phytol.">
        <title>Comparative genomics reveals dynamic genome evolution in host specialist ectomycorrhizal fungi.</title>
        <authorList>
            <person name="Lofgren L.A."/>
            <person name="Nguyen N.H."/>
            <person name="Vilgalys R."/>
            <person name="Ruytinx J."/>
            <person name="Liao H.L."/>
            <person name="Branco S."/>
            <person name="Kuo A."/>
            <person name="LaButti K."/>
            <person name="Lipzen A."/>
            <person name="Andreopoulos W."/>
            <person name="Pangilinan J."/>
            <person name="Riley R."/>
            <person name="Hundley H."/>
            <person name="Na H."/>
            <person name="Barry K."/>
            <person name="Grigoriev I.V."/>
            <person name="Stajich J.E."/>
            <person name="Kennedy P.G."/>
        </authorList>
    </citation>
    <scope>NUCLEOTIDE SEQUENCE</scope>
    <source>
        <strain evidence="1">MN1</strain>
    </source>
</reference>
<comment type="caution">
    <text evidence="1">The sequence shown here is derived from an EMBL/GenBank/DDBJ whole genome shotgun (WGS) entry which is preliminary data.</text>
</comment>